<dbReference type="SFLD" id="SFLDS00029">
    <property type="entry name" value="Radical_SAM"/>
    <property type="match status" value="1"/>
</dbReference>
<keyword evidence="7" id="KW-0614">Plasmid</keyword>
<keyword evidence="5" id="KW-0411">Iron-sulfur</keyword>
<evidence type="ECO:0000256" key="4">
    <source>
        <dbReference type="ARBA" id="ARBA00023004"/>
    </source>
</evidence>
<keyword evidence="2" id="KW-0949">S-adenosyl-L-methionine</keyword>
<organism evidence="7 8">
    <name type="scientific">Pseudomonas amygdali pv. lachrymans str. M301315</name>
    <dbReference type="NCBI Taxonomy" id="629260"/>
    <lineage>
        <taxon>Bacteria</taxon>
        <taxon>Pseudomonadati</taxon>
        <taxon>Pseudomonadota</taxon>
        <taxon>Gammaproteobacteria</taxon>
        <taxon>Pseudomonadales</taxon>
        <taxon>Pseudomonadaceae</taxon>
        <taxon>Pseudomonas</taxon>
        <taxon>Pseudomonas amygdali</taxon>
    </lineage>
</organism>
<dbReference type="Gene3D" id="3.20.20.70">
    <property type="entry name" value="Aldolase class I"/>
    <property type="match status" value="1"/>
</dbReference>
<proteinExistence type="predicted"/>
<dbReference type="GO" id="GO:0016491">
    <property type="term" value="F:oxidoreductase activity"/>
    <property type="evidence" value="ECO:0007669"/>
    <property type="project" value="InterPro"/>
</dbReference>
<dbReference type="SFLD" id="SFLDG01067">
    <property type="entry name" value="SPASM/twitch_domain_containing"/>
    <property type="match status" value="1"/>
</dbReference>
<name>A0AAD0PVC8_PSEAV</name>
<protein>
    <submittedName>
        <fullName evidence="7">Radical SAM protein</fullName>
    </submittedName>
</protein>
<dbReference type="PANTHER" id="PTHR43273">
    <property type="entry name" value="ANAEROBIC SULFATASE-MATURATING ENZYME HOMOLOG ASLB-RELATED"/>
    <property type="match status" value="1"/>
</dbReference>
<geneLocation type="plasmid" evidence="8">
    <name>pmppla107</name>
</geneLocation>
<dbReference type="SUPFAM" id="SSF102114">
    <property type="entry name" value="Radical SAM enzymes"/>
    <property type="match status" value="1"/>
</dbReference>
<dbReference type="InterPro" id="IPR023867">
    <property type="entry name" value="Sulphatase_maturase_rSAM"/>
</dbReference>
<dbReference type="GO" id="GO:0051536">
    <property type="term" value="F:iron-sulfur cluster binding"/>
    <property type="evidence" value="ECO:0007669"/>
    <property type="project" value="UniProtKB-KW"/>
</dbReference>
<evidence type="ECO:0000256" key="2">
    <source>
        <dbReference type="ARBA" id="ARBA00022691"/>
    </source>
</evidence>
<dbReference type="InterPro" id="IPR058240">
    <property type="entry name" value="rSAM_sf"/>
</dbReference>
<evidence type="ECO:0000313" key="7">
    <source>
        <dbReference type="EMBL" id="AXH59472.1"/>
    </source>
</evidence>
<dbReference type="GO" id="GO:0046872">
    <property type="term" value="F:metal ion binding"/>
    <property type="evidence" value="ECO:0007669"/>
    <property type="project" value="UniProtKB-KW"/>
</dbReference>
<dbReference type="Pfam" id="PF04055">
    <property type="entry name" value="Radical_SAM"/>
    <property type="match status" value="1"/>
</dbReference>
<comment type="cofactor">
    <cofactor evidence="1">
        <name>[4Fe-4S] cluster</name>
        <dbReference type="ChEBI" id="CHEBI:49883"/>
    </cofactor>
</comment>
<dbReference type="Proteomes" id="UP000006426">
    <property type="component" value="Plasmid pmppla107"/>
</dbReference>
<dbReference type="PROSITE" id="PS51918">
    <property type="entry name" value="RADICAL_SAM"/>
    <property type="match status" value="1"/>
</dbReference>
<sequence>MTGSRRFVSKSFLFQINTTRDCNLRCTHCYISSAKKDLSHFMAEEDLLKIFDSIVEFLNSPQGLREYILADVHIIGGEPTLLGLEYYKSAVPQIRERLAKVKQQVKLSIVTNLVTPESVAISKLFDNVATSYEIDTRFVSAKGRPLPKLEEQWAKHCTQLQDAGQPVNVTTAVTRQVIQHGAERLLNDFLARGFRNIHLGFFIPSGDGLIHMGSVFPPFHETSAFMIEAAKWYLARREEYPNLYVNPVESMIESIYRKVPMDDIVCPIIPGSLDFDPDGKAVTCIEAGGEVDMDSIGNVFEVGVLGIIQSPKYRRERTKAIVPKAHCMGCDELVNCQSACGILHNYWNGRGECPGFKDFIKFIRKLVEVDGILPRSAMTETTSQWRGC</sequence>
<evidence type="ECO:0000256" key="3">
    <source>
        <dbReference type="ARBA" id="ARBA00022723"/>
    </source>
</evidence>
<reference evidence="7 8" key="1">
    <citation type="journal article" date="2011" name="PLoS Pathog.">
        <title>Dynamic evolution of pathogenicity revealed by sequencing and comparative genomics of 19 Pseudomonas syringae isolates.</title>
        <authorList>
            <person name="Baltrus D.A."/>
            <person name="Nishimura M.T."/>
            <person name="Romanchuk A."/>
            <person name="Chang J.H."/>
            <person name="Mukhtar M.S."/>
            <person name="Cherkis K."/>
            <person name="Roach J."/>
            <person name="Grant S.R."/>
            <person name="Jones C.D."/>
            <person name="Dangl J.L."/>
        </authorList>
    </citation>
    <scope>NUCLEOTIDE SEQUENCE [LARGE SCALE GENOMIC DNA]</scope>
    <source>
        <strain evidence="7 8">M301315</strain>
    </source>
</reference>
<dbReference type="EMBL" id="CP031226">
    <property type="protein sequence ID" value="AXH59472.1"/>
    <property type="molecule type" value="Genomic_DNA"/>
</dbReference>
<dbReference type="CDD" id="cd01335">
    <property type="entry name" value="Radical_SAM"/>
    <property type="match status" value="1"/>
</dbReference>
<dbReference type="AlphaFoldDB" id="A0AAD0PVC8"/>
<accession>A0AAD0PVC8</accession>
<evidence type="ECO:0000256" key="5">
    <source>
        <dbReference type="ARBA" id="ARBA00023014"/>
    </source>
</evidence>
<dbReference type="PANTHER" id="PTHR43273:SF8">
    <property type="entry name" value="RADICAL SAM DOMAIN PROTEIN"/>
    <property type="match status" value="1"/>
</dbReference>
<dbReference type="InterPro" id="IPR007197">
    <property type="entry name" value="rSAM"/>
</dbReference>
<dbReference type="InterPro" id="IPR013785">
    <property type="entry name" value="Aldolase_TIM"/>
</dbReference>
<evidence type="ECO:0000313" key="8">
    <source>
        <dbReference type="Proteomes" id="UP000006426"/>
    </source>
</evidence>
<keyword evidence="3" id="KW-0479">Metal-binding</keyword>
<gene>
    <name evidence="7" type="ORF">PLA107_030055</name>
</gene>
<keyword evidence="4" id="KW-0408">Iron</keyword>
<evidence type="ECO:0000256" key="1">
    <source>
        <dbReference type="ARBA" id="ARBA00001966"/>
    </source>
</evidence>
<feature type="domain" description="Radical SAM core" evidence="6">
    <location>
        <begin position="8"/>
        <end position="250"/>
    </location>
</feature>
<evidence type="ECO:0000259" key="6">
    <source>
        <dbReference type="PROSITE" id="PS51918"/>
    </source>
</evidence>